<proteinExistence type="inferred from homology"/>
<feature type="compositionally biased region" description="Basic residues" evidence="5">
    <location>
        <begin position="586"/>
        <end position="599"/>
    </location>
</feature>
<comment type="subcellular location">
    <subcellularLocation>
        <location evidence="1">Cytoplasm</location>
    </subcellularLocation>
</comment>
<dbReference type="AlphaFoldDB" id="A0AAE1BMC6"/>
<dbReference type="InterPro" id="IPR057982">
    <property type="entry name" value="TPR_NAA35"/>
</dbReference>
<dbReference type="PANTHER" id="PTHR21373:SF0">
    <property type="entry name" value="N-ALPHA-ACETYLTRANSFERASE 35, NATC AUXILIARY SUBUNIT"/>
    <property type="match status" value="1"/>
</dbReference>
<dbReference type="EMBL" id="JAWQEG010007041">
    <property type="protein sequence ID" value="KAK3853223.1"/>
    <property type="molecule type" value="Genomic_DNA"/>
</dbReference>
<dbReference type="Pfam" id="PF04112">
    <property type="entry name" value="Mak10"/>
    <property type="match status" value="1"/>
</dbReference>
<evidence type="ECO:0000313" key="9">
    <source>
        <dbReference type="Proteomes" id="UP001286313"/>
    </source>
</evidence>
<dbReference type="PANTHER" id="PTHR21373">
    <property type="entry name" value="GLUCOSE REPRESSIBLE PROTEIN MAK10"/>
    <property type="match status" value="1"/>
</dbReference>
<name>A0AAE1BMC6_PETCI</name>
<gene>
    <name evidence="8" type="ORF">Pcinc_040222</name>
</gene>
<evidence type="ECO:0000256" key="3">
    <source>
        <dbReference type="ARBA" id="ARBA00022490"/>
    </source>
</evidence>
<comment type="similarity">
    <text evidence="2">Belongs to the MAK10 family.</text>
</comment>
<keyword evidence="3" id="KW-0963">Cytoplasm</keyword>
<dbReference type="Pfam" id="PF25789">
    <property type="entry name" value="TPR_NAA35"/>
    <property type="match status" value="1"/>
</dbReference>
<evidence type="ECO:0000256" key="1">
    <source>
        <dbReference type="ARBA" id="ARBA00004496"/>
    </source>
</evidence>
<evidence type="ECO:0000259" key="7">
    <source>
        <dbReference type="Pfam" id="PF25789"/>
    </source>
</evidence>
<comment type="caution">
    <text evidence="8">The sequence shown here is derived from an EMBL/GenBank/DDBJ whole genome shotgun (WGS) entry which is preliminary data.</text>
</comment>
<keyword evidence="9" id="KW-1185">Reference proteome</keyword>
<dbReference type="InterPro" id="IPR057983">
    <property type="entry name" value="NAA35-like_N"/>
</dbReference>
<feature type="domain" description="NAA35-like N-terminal" evidence="6">
    <location>
        <begin position="70"/>
        <end position="212"/>
    </location>
</feature>
<evidence type="ECO:0000256" key="2">
    <source>
        <dbReference type="ARBA" id="ARBA00006289"/>
    </source>
</evidence>
<feature type="region of interest" description="Disordered" evidence="5">
    <location>
        <begin position="579"/>
        <end position="599"/>
    </location>
</feature>
<dbReference type="GO" id="GO:0031417">
    <property type="term" value="C:NatC complex"/>
    <property type="evidence" value="ECO:0007669"/>
    <property type="project" value="InterPro"/>
</dbReference>
<evidence type="ECO:0000256" key="5">
    <source>
        <dbReference type="SAM" id="MobiDB-lite"/>
    </source>
</evidence>
<dbReference type="InterPro" id="IPR007244">
    <property type="entry name" value="Naa35_N"/>
</dbReference>
<dbReference type="Proteomes" id="UP001286313">
    <property type="component" value="Unassembled WGS sequence"/>
</dbReference>
<reference evidence="8" key="1">
    <citation type="submission" date="2023-10" db="EMBL/GenBank/DDBJ databases">
        <title>Genome assemblies of two species of porcelain crab, Petrolisthes cinctipes and Petrolisthes manimaculis (Anomura: Porcellanidae).</title>
        <authorList>
            <person name="Angst P."/>
        </authorList>
    </citation>
    <scope>NUCLEOTIDE SEQUENCE</scope>
    <source>
        <strain evidence="8">PB745_01</strain>
        <tissue evidence="8">Gill</tissue>
    </source>
</reference>
<evidence type="ECO:0000256" key="4">
    <source>
        <dbReference type="ARBA" id="ARBA00030494"/>
    </source>
</evidence>
<evidence type="ECO:0000259" key="6">
    <source>
        <dbReference type="Pfam" id="PF04112"/>
    </source>
</evidence>
<organism evidence="8 9">
    <name type="scientific">Petrolisthes cinctipes</name>
    <name type="common">Flat porcelain crab</name>
    <dbReference type="NCBI Taxonomy" id="88211"/>
    <lineage>
        <taxon>Eukaryota</taxon>
        <taxon>Metazoa</taxon>
        <taxon>Ecdysozoa</taxon>
        <taxon>Arthropoda</taxon>
        <taxon>Crustacea</taxon>
        <taxon>Multicrustacea</taxon>
        <taxon>Malacostraca</taxon>
        <taxon>Eumalacostraca</taxon>
        <taxon>Eucarida</taxon>
        <taxon>Decapoda</taxon>
        <taxon>Pleocyemata</taxon>
        <taxon>Anomura</taxon>
        <taxon>Galatheoidea</taxon>
        <taxon>Porcellanidae</taxon>
        <taxon>Petrolisthes</taxon>
    </lineage>
</organism>
<sequence length="753" mass="86606">MASQLLGLNYEEGLRKLELPTLAFRRSRGDQIEAYKIIIQNTMPPRPEVTYNWVNITSEFFHATKDLELGELLHDDIFGLFEAMSAIEMMDPKMDAGMMCNRGKKVLNFDQAVKAGALKLNNLTMEELVGIMDSMLACLVTWLEGHSAAQTILTCLYLHKPLSIEDRALRAFSIQTLKLIAIINNIVHSAGVFEEEDFQPALYGYGVCAEVTEVRAGGMMREVEEELQRAVKATRNKQGEAWDPKMQKQHEDAVALFSRIRFMRLFYAALAAIMRREPVSIPEAERCLASCTELVCIMQNTIGRGLRPKQPKDEEGNKVDYPVIMGFEPLVNQRLLPPTFPRYTRLRTRKEAMHYLEEMVTRLRHITKITHCLTFHSALEFIEHFSESRPCVLSRSLAQVLYLGGDKLWGGQGMAEALREAARGFICPPALLSKAPVMNNTQAKEYVDSFFTRCVRPFEQLIQTCGHNRARQRDKVAHLLEEYAMLQDEADKVDAFLHNVLLKSDQPRPHLAYLGTWVLYHTLRLMIKYLLTGFTLELYAVHEYHYVYWYLYEFLYVWLVSALSRADAMLLEQDGYDTNKTGKSGRSSKNRNRNKKRHRPYGKEITYNQALQHLCGGYYKAMLGLREAGKVKLPLQEFDSEQVRYEHRFLPFSVVMTPPPVHYDQFLSMTDLSNFPQPVSPATLYHDARNHFFKARTLLETIHTPNTEVQQLLKVVKTNFVVMKLLEGGHKADDPTRPQFDFTTHPCFPIIKI</sequence>
<feature type="domain" description="NAA35-like TPR repeats" evidence="7">
    <location>
        <begin position="365"/>
        <end position="751"/>
    </location>
</feature>
<accession>A0AAE1BMC6</accession>
<protein>
    <recommendedName>
        <fullName evidence="4">Protein MAK10 homolog</fullName>
    </recommendedName>
</protein>
<evidence type="ECO:0000313" key="8">
    <source>
        <dbReference type="EMBL" id="KAK3853223.1"/>
    </source>
</evidence>